<dbReference type="EMBL" id="CP036280">
    <property type="protein sequence ID" value="QDU72492.1"/>
    <property type="molecule type" value="Genomic_DNA"/>
</dbReference>
<accession>A0A518BZU3</accession>
<gene>
    <name evidence="2" type="ORF">Pan265_23580</name>
</gene>
<name>A0A518BZU3_9BACT</name>
<feature type="region of interest" description="Disordered" evidence="1">
    <location>
        <begin position="280"/>
        <end position="304"/>
    </location>
</feature>
<evidence type="ECO:0000313" key="2">
    <source>
        <dbReference type="EMBL" id="QDU72492.1"/>
    </source>
</evidence>
<dbReference type="Gene3D" id="2.60.450.10">
    <property type="entry name" value="Lipopolysaccharide (LPS) transport protein A like domain"/>
    <property type="match status" value="1"/>
</dbReference>
<sequence length="982" mass="105129">MLRWLTIGGATAVALVFLVLAFQGGPEIVEPEGPSEPVALPQGWQQQEATDPGSLREATLEGGSIFLAEQKTWVTWSSMRPEPDGVFDIDRPRARTAVGDGAVLEIVADSGRFLVPDRQPRSGSFRGNVLINLYRGRNGLPPRYGEDVDVIGRAYLDEVRFDLELGMLETSGPLHMTGPMFDFRGEGLLVRFNQRANRLEELRVDRGEGLRLKLDGVASTAPDRPRAERDGTGPEDAVQTTDGQLYAMLVDGGIRGLVRGDEAVLTGERIEVLYRTRGDGGGGGADLATLDRDGTDSGTESSTDASVVAGAGRSLCPIAADDTIVTWTGALVVRPAQEEAVFARVPAGQLVGRLVGAPSTLIADSVEVLAGAIGFSSERTELWAESLVENEPVRLTSGDAGVVIAQRMSYTIPAREAAFVGPGVWEAAEGSARGGAKDLVWSDAMRFRLSDASGKNHVLGRVLEAEVRGAVSATHVDGHLEAERLSLVRLDDASAAVLAEGGLIGSYAPQTEDAALRSEPVRLVSESAELMLQAFEDRLDPTRLRARGDAKLVQGRTMVSGETLTGELVREEAGMVLERFTALDEVSARDGTRGVDLTGDRLEILPAAGEARLFGGFDRDQWATVQQAQSALHGSEIVVVNAGDVVSVEGAGRVEHLIPGFDPDAEPVADPLLPGLEVRDRREMLNIPDTLIEIDWLGGMTFNRPSGWARATGGVRGTYVKGSESGRASGQELRVELDRQPRQGTMAFALEGADAGVRALLLSGDAELAWGREDAEAGDTSVTLNGPSIAYDRPSAEAAVLGAGWLLYEGRGEVMLTGQSEATGMIPTGDGPQKGFMQWHEVLTMDLSTGRATASGGVEMIYETDENEPSVYLDAERATAVFEGVTPGDAAQARLVSVEALERVQVVREDRLITADGLKFDVVQSMVELWADDGGLVRQASEQDITGLAARRVRWYLDRDEIDILRPAPVVVPMGNERFQRR</sequence>
<dbReference type="Pfam" id="PF20067">
    <property type="entry name" value="SSL_N"/>
    <property type="match status" value="1"/>
</dbReference>
<dbReference type="AlphaFoldDB" id="A0A518BZU3"/>
<organism evidence="2 3">
    <name type="scientific">Mucisphaera calidilacus</name>
    <dbReference type="NCBI Taxonomy" id="2527982"/>
    <lineage>
        <taxon>Bacteria</taxon>
        <taxon>Pseudomonadati</taxon>
        <taxon>Planctomycetota</taxon>
        <taxon>Phycisphaerae</taxon>
        <taxon>Phycisphaerales</taxon>
        <taxon>Phycisphaeraceae</taxon>
        <taxon>Mucisphaera</taxon>
    </lineage>
</organism>
<dbReference type="RefSeq" id="WP_145446659.1">
    <property type="nucleotide sequence ID" value="NZ_CP036280.1"/>
</dbReference>
<proteinExistence type="predicted"/>
<feature type="compositionally biased region" description="Basic and acidic residues" evidence="1">
    <location>
        <begin position="223"/>
        <end position="232"/>
    </location>
</feature>
<feature type="region of interest" description="Disordered" evidence="1">
    <location>
        <begin position="31"/>
        <end position="54"/>
    </location>
</feature>
<protein>
    <submittedName>
        <fullName evidence="2">Uncharacterized protein</fullName>
    </submittedName>
</protein>
<dbReference type="Proteomes" id="UP000320386">
    <property type="component" value="Chromosome"/>
</dbReference>
<feature type="region of interest" description="Disordered" evidence="1">
    <location>
        <begin position="216"/>
        <end position="238"/>
    </location>
</feature>
<keyword evidence="3" id="KW-1185">Reference proteome</keyword>
<evidence type="ECO:0000256" key="1">
    <source>
        <dbReference type="SAM" id="MobiDB-lite"/>
    </source>
</evidence>
<reference evidence="2 3" key="1">
    <citation type="submission" date="2019-02" db="EMBL/GenBank/DDBJ databases">
        <title>Deep-cultivation of Planctomycetes and their phenomic and genomic characterization uncovers novel biology.</title>
        <authorList>
            <person name="Wiegand S."/>
            <person name="Jogler M."/>
            <person name="Boedeker C."/>
            <person name="Pinto D."/>
            <person name="Vollmers J."/>
            <person name="Rivas-Marin E."/>
            <person name="Kohn T."/>
            <person name="Peeters S.H."/>
            <person name="Heuer A."/>
            <person name="Rast P."/>
            <person name="Oberbeckmann S."/>
            <person name="Bunk B."/>
            <person name="Jeske O."/>
            <person name="Meyerdierks A."/>
            <person name="Storesund J.E."/>
            <person name="Kallscheuer N."/>
            <person name="Luecker S."/>
            <person name="Lage O.M."/>
            <person name="Pohl T."/>
            <person name="Merkel B.J."/>
            <person name="Hornburger P."/>
            <person name="Mueller R.-W."/>
            <person name="Bruemmer F."/>
            <person name="Labrenz M."/>
            <person name="Spormann A.M."/>
            <person name="Op den Camp H."/>
            <person name="Overmann J."/>
            <person name="Amann R."/>
            <person name="Jetten M.S.M."/>
            <person name="Mascher T."/>
            <person name="Medema M.H."/>
            <person name="Devos D.P."/>
            <person name="Kaster A.-K."/>
            <person name="Ovreas L."/>
            <person name="Rohde M."/>
            <person name="Galperin M.Y."/>
            <person name="Jogler C."/>
        </authorList>
    </citation>
    <scope>NUCLEOTIDE SEQUENCE [LARGE SCALE GENOMIC DNA]</scope>
    <source>
        <strain evidence="2 3">Pan265</strain>
    </source>
</reference>
<dbReference type="KEGG" id="mcad:Pan265_23580"/>
<evidence type="ECO:0000313" key="3">
    <source>
        <dbReference type="Proteomes" id="UP000320386"/>
    </source>
</evidence>
<dbReference type="OrthoDB" id="9853621at2"/>